<feature type="region of interest" description="Disordered" evidence="7">
    <location>
        <begin position="346"/>
        <end position="376"/>
    </location>
</feature>
<feature type="binding site" evidence="4">
    <location>
        <begin position="128"/>
        <end position="130"/>
    </location>
    <ligand>
        <name>GTP</name>
        <dbReference type="ChEBI" id="CHEBI:37565"/>
    </ligand>
</feature>
<sequence>MNSSANINLTSADIDLKEMKTESITQKADNAIITAVGVGGGGSNMINHLCEIGTFPNIRLVIANTDSQHMKNNRAQTHILLGEKTTQGLGAGMRPEIGRKAAEESYDKLKEIFNGSDLVIISAGLGGGTGTGATPIIASAAKEVGALTIAVVTTPFKMEGKKRAKLAQESLVLLKEVCDSIIIIPNQRLLNMIDKNTSYEESMSYVDDVLARAVNGIASIILTDSGDGINLDFADLRTVVAGKGLALMSIGEAEGDDAAQKAVSNAIESPLFEDISIKGSMAILISFEVNPKFPFVQITQVVENLEEVADENADIIFGTVPNPEFTEKRVRVSIIATGFQQAAQQHNTMAQTPIAHSPQTEPSVQEPKAKSNIISSQADLFSHQPDIYNSSTIRVSNSDYNEDDLDAPAYYRHQQD</sequence>
<evidence type="ECO:0000256" key="1">
    <source>
        <dbReference type="ARBA" id="ARBA00009690"/>
    </source>
</evidence>
<keyword evidence="4" id="KW-0963">Cytoplasm</keyword>
<evidence type="ECO:0000259" key="9">
    <source>
        <dbReference type="SMART" id="SM00865"/>
    </source>
</evidence>
<dbReference type="SMART" id="SM00865">
    <property type="entry name" value="Tubulin_C"/>
    <property type="match status" value="1"/>
</dbReference>
<dbReference type="InterPro" id="IPR045061">
    <property type="entry name" value="FtsZ/CetZ"/>
</dbReference>
<keyword evidence="11" id="KW-1185">Reference proteome</keyword>
<feature type="binding site" evidence="4">
    <location>
        <position position="159"/>
    </location>
    <ligand>
        <name>GTP</name>
        <dbReference type="ChEBI" id="CHEBI:37565"/>
    </ligand>
</feature>
<protein>
    <recommendedName>
        <fullName evidence="4 5">Cell division protein FtsZ</fullName>
    </recommendedName>
</protein>
<dbReference type="GO" id="GO:0000917">
    <property type="term" value="P:division septum assembly"/>
    <property type="evidence" value="ECO:0007669"/>
    <property type="project" value="UniProtKB-KW"/>
</dbReference>
<dbReference type="InterPro" id="IPR036525">
    <property type="entry name" value="Tubulin/FtsZ_GTPase_sf"/>
</dbReference>
<dbReference type="AlphaFoldDB" id="A0A377PVX2"/>
<dbReference type="Proteomes" id="UP000255139">
    <property type="component" value="Unassembled WGS sequence"/>
</dbReference>
<dbReference type="SMART" id="SM00864">
    <property type="entry name" value="Tubulin"/>
    <property type="match status" value="1"/>
</dbReference>
<evidence type="ECO:0000313" key="11">
    <source>
        <dbReference type="Proteomes" id="UP000255139"/>
    </source>
</evidence>
<keyword evidence="2 4" id="KW-0547">Nucleotide-binding</keyword>
<keyword evidence="4 6" id="KW-0132">Cell division</keyword>
<dbReference type="Pfam" id="PF12327">
    <property type="entry name" value="FtsZ_C"/>
    <property type="match status" value="1"/>
</dbReference>
<name>A0A377PVX2_9HELI</name>
<dbReference type="SUPFAM" id="SSF55307">
    <property type="entry name" value="Tubulin C-terminal domain-like"/>
    <property type="match status" value="1"/>
</dbReference>
<gene>
    <name evidence="4 10" type="primary">ftsZ</name>
    <name evidence="10" type="ORF">NCTC12714_01606</name>
</gene>
<evidence type="ECO:0000259" key="8">
    <source>
        <dbReference type="SMART" id="SM00864"/>
    </source>
</evidence>
<dbReference type="GO" id="GO:0005737">
    <property type="term" value="C:cytoplasm"/>
    <property type="evidence" value="ECO:0007669"/>
    <property type="project" value="UniProtKB-SubCell"/>
</dbReference>
<dbReference type="InterPro" id="IPR018316">
    <property type="entry name" value="Tubulin/FtsZ_2-layer-sand-dom"/>
</dbReference>
<dbReference type="PRINTS" id="PR00423">
    <property type="entry name" value="CELLDVISFTSZ"/>
</dbReference>
<feature type="region of interest" description="Disordered" evidence="7">
    <location>
        <begin position="391"/>
        <end position="416"/>
    </location>
</feature>
<reference evidence="10 11" key="1">
    <citation type="submission" date="2018-06" db="EMBL/GenBank/DDBJ databases">
        <authorList>
            <consortium name="Pathogen Informatics"/>
            <person name="Doyle S."/>
        </authorList>
    </citation>
    <scope>NUCLEOTIDE SEQUENCE [LARGE SCALE GENOMIC DNA]</scope>
    <source>
        <strain evidence="10 11">NCTC12714</strain>
    </source>
</reference>
<dbReference type="InterPro" id="IPR003008">
    <property type="entry name" value="Tubulin_FtsZ_GTPase"/>
</dbReference>
<dbReference type="RefSeq" id="WP_052089595.1">
    <property type="nucleotide sequence ID" value="NZ_FZML01000033.1"/>
</dbReference>
<dbReference type="InterPro" id="IPR000158">
    <property type="entry name" value="Cell_div_FtsZ"/>
</dbReference>
<evidence type="ECO:0000256" key="7">
    <source>
        <dbReference type="SAM" id="MobiDB-lite"/>
    </source>
</evidence>
<comment type="subcellular location">
    <subcellularLocation>
        <location evidence="4">Cytoplasm</location>
    </subcellularLocation>
    <text evidence="4">Assembles at midcell at the inner surface of the cytoplasmic membrane.</text>
</comment>
<dbReference type="PANTHER" id="PTHR30314">
    <property type="entry name" value="CELL DIVISION PROTEIN FTSZ-RELATED"/>
    <property type="match status" value="1"/>
</dbReference>
<dbReference type="InterPro" id="IPR024757">
    <property type="entry name" value="FtsZ_C"/>
</dbReference>
<dbReference type="PANTHER" id="PTHR30314:SF3">
    <property type="entry name" value="MITOCHONDRIAL DIVISION PROTEIN FSZA"/>
    <property type="match status" value="1"/>
</dbReference>
<comment type="function">
    <text evidence="4 6">Essential cell division protein that forms a contractile ring structure (Z ring) at the future cell division site. The regulation of the ring assembly controls the timing and the location of cell division. One of the functions of the FtsZ ring is to recruit other cell division proteins to the septum to produce a new cell wall between the dividing cells. Binds GTP and shows GTPase activity.</text>
</comment>
<evidence type="ECO:0000256" key="4">
    <source>
        <dbReference type="HAMAP-Rule" id="MF_00909"/>
    </source>
</evidence>
<evidence type="ECO:0000256" key="6">
    <source>
        <dbReference type="RuleBase" id="RU000631"/>
    </source>
</evidence>
<feature type="binding site" evidence="4">
    <location>
        <position position="207"/>
    </location>
    <ligand>
        <name>GTP</name>
        <dbReference type="ChEBI" id="CHEBI:37565"/>
    </ligand>
</feature>
<dbReference type="PROSITE" id="PS01135">
    <property type="entry name" value="FTSZ_2"/>
    <property type="match status" value="1"/>
</dbReference>
<dbReference type="HAMAP" id="MF_00909">
    <property type="entry name" value="FtsZ"/>
    <property type="match status" value="1"/>
</dbReference>
<feature type="domain" description="Tubulin/FtsZ GTPase" evidence="8">
    <location>
        <begin position="32"/>
        <end position="225"/>
    </location>
</feature>
<dbReference type="InterPro" id="IPR008280">
    <property type="entry name" value="Tub_FtsZ_C"/>
</dbReference>
<proteinExistence type="inferred from homology"/>
<evidence type="ECO:0000256" key="3">
    <source>
        <dbReference type="ARBA" id="ARBA00023134"/>
    </source>
</evidence>
<dbReference type="GO" id="GO:0043093">
    <property type="term" value="P:FtsZ-dependent cytokinesis"/>
    <property type="evidence" value="ECO:0007669"/>
    <property type="project" value="UniProtKB-UniRule"/>
</dbReference>
<evidence type="ECO:0000313" key="10">
    <source>
        <dbReference type="EMBL" id="STQ86795.1"/>
    </source>
</evidence>
<keyword evidence="4 6" id="KW-0717">Septation</keyword>
<dbReference type="EMBL" id="UGJE01000002">
    <property type="protein sequence ID" value="STQ86795.1"/>
    <property type="molecule type" value="Genomic_DNA"/>
</dbReference>
<dbReference type="Pfam" id="PF00091">
    <property type="entry name" value="Tubulin"/>
    <property type="match status" value="1"/>
</dbReference>
<dbReference type="InterPro" id="IPR020805">
    <property type="entry name" value="Cell_div_FtsZ_CS"/>
</dbReference>
<comment type="subunit">
    <text evidence="4">Homodimer. Polymerizes to form a dynamic ring structure in a strictly GTP-dependent manner. Interacts directly with several other division proteins.</text>
</comment>
<dbReference type="GO" id="GO:0005525">
    <property type="term" value="F:GTP binding"/>
    <property type="evidence" value="ECO:0007669"/>
    <property type="project" value="UniProtKB-UniRule"/>
</dbReference>
<feature type="binding site" evidence="4">
    <location>
        <position position="163"/>
    </location>
    <ligand>
        <name>GTP</name>
        <dbReference type="ChEBI" id="CHEBI:37565"/>
    </ligand>
</feature>
<keyword evidence="4 6" id="KW-0131">Cell cycle</keyword>
<dbReference type="NCBIfam" id="TIGR00065">
    <property type="entry name" value="ftsZ"/>
    <property type="match status" value="1"/>
</dbReference>
<feature type="domain" description="Tubulin/FtsZ 2-layer sandwich" evidence="9">
    <location>
        <begin position="229"/>
        <end position="348"/>
    </location>
</feature>
<dbReference type="GO" id="GO:0003924">
    <property type="term" value="F:GTPase activity"/>
    <property type="evidence" value="ECO:0007669"/>
    <property type="project" value="UniProtKB-UniRule"/>
</dbReference>
<dbReference type="GO" id="GO:0051258">
    <property type="term" value="P:protein polymerization"/>
    <property type="evidence" value="ECO:0007669"/>
    <property type="project" value="UniProtKB-UniRule"/>
</dbReference>
<dbReference type="Gene3D" id="3.30.1330.20">
    <property type="entry name" value="Tubulin/FtsZ, C-terminal domain"/>
    <property type="match status" value="1"/>
</dbReference>
<dbReference type="InterPro" id="IPR037103">
    <property type="entry name" value="Tubulin/FtsZ-like_C"/>
</dbReference>
<evidence type="ECO:0000256" key="5">
    <source>
        <dbReference type="NCBIfam" id="TIGR00065"/>
    </source>
</evidence>
<accession>A0A377PVX2</accession>
<organism evidence="10 11">
    <name type="scientific">Helicobacter muridarum</name>
    <dbReference type="NCBI Taxonomy" id="216"/>
    <lineage>
        <taxon>Bacteria</taxon>
        <taxon>Pseudomonadati</taxon>
        <taxon>Campylobacterota</taxon>
        <taxon>Epsilonproteobacteria</taxon>
        <taxon>Campylobacterales</taxon>
        <taxon>Helicobacteraceae</taxon>
        <taxon>Helicobacter</taxon>
    </lineage>
</organism>
<keyword evidence="3 4" id="KW-0342">GTP-binding</keyword>
<dbReference type="Gene3D" id="3.40.50.1440">
    <property type="entry name" value="Tubulin/FtsZ, GTPase domain"/>
    <property type="match status" value="1"/>
</dbReference>
<feature type="binding site" evidence="4">
    <location>
        <begin position="40"/>
        <end position="44"/>
    </location>
    <ligand>
        <name>GTP</name>
        <dbReference type="ChEBI" id="CHEBI:37565"/>
    </ligand>
</feature>
<dbReference type="SUPFAM" id="SSF52490">
    <property type="entry name" value="Tubulin nucleotide-binding domain-like"/>
    <property type="match status" value="1"/>
</dbReference>
<dbReference type="CDD" id="cd02201">
    <property type="entry name" value="FtsZ_type1"/>
    <property type="match status" value="1"/>
</dbReference>
<comment type="similarity">
    <text evidence="1 4 6">Belongs to the FtsZ family.</text>
</comment>
<dbReference type="GO" id="GO:0032153">
    <property type="term" value="C:cell division site"/>
    <property type="evidence" value="ECO:0007669"/>
    <property type="project" value="UniProtKB-UniRule"/>
</dbReference>
<evidence type="ECO:0000256" key="2">
    <source>
        <dbReference type="ARBA" id="ARBA00022741"/>
    </source>
</evidence>